<dbReference type="CDD" id="cd04301">
    <property type="entry name" value="NAT_SF"/>
    <property type="match status" value="1"/>
</dbReference>
<comment type="caution">
    <text evidence="6">The sequence shown here is derived from an EMBL/GenBank/DDBJ whole genome shotgun (WGS) entry which is preliminary data.</text>
</comment>
<dbReference type="RefSeq" id="WP_005225265.1">
    <property type="nucleotide sequence ID" value="NZ_BAAAXK010000006.1"/>
</dbReference>
<dbReference type="PROSITE" id="PS51186">
    <property type="entry name" value="GNAT"/>
    <property type="match status" value="1"/>
</dbReference>
<dbReference type="SUPFAM" id="SSF55729">
    <property type="entry name" value="Acyl-CoA N-acyltransferases (Nat)"/>
    <property type="match status" value="1"/>
</dbReference>
<dbReference type="Proteomes" id="UP001253851">
    <property type="component" value="Unassembled WGS sequence"/>
</dbReference>
<proteinExistence type="predicted"/>
<dbReference type="Gene3D" id="3.40.630.30">
    <property type="match status" value="1"/>
</dbReference>
<dbReference type="EC" id="2.3.1.-" evidence="4"/>
<gene>
    <name evidence="6" type="ORF">DW084_08640</name>
    <name evidence="4" type="ORF">P7I32_13190</name>
    <name evidence="5" type="ORF">P7I34_17005</name>
</gene>
<dbReference type="EMBL" id="QRMZ01000010">
    <property type="protein sequence ID" value="RHK06338.1"/>
    <property type="molecule type" value="Genomic_DNA"/>
</dbReference>
<dbReference type="Proteomes" id="UP000286288">
    <property type="component" value="Unassembled WGS sequence"/>
</dbReference>
<protein>
    <submittedName>
        <fullName evidence="6">GNAT family N-acetyltransferase</fullName>
        <ecNumber evidence="4">2.3.1.-</ecNumber>
    </submittedName>
</protein>
<evidence type="ECO:0000313" key="5">
    <source>
        <dbReference type="EMBL" id="MDT2984341.1"/>
    </source>
</evidence>
<dbReference type="InterPro" id="IPR016181">
    <property type="entry name" value="Acyl_CoA_acyltransferase"/>
</dbReference>
<evidence type="ECO:0000256" key="2">
    <source>
        <dbReference type="ARBA" id="ARBA00023315"/>
    </source>
</evidence>
<dbReference type="Pfam" id="PF00583">
    <property type="entry name" value="Acetyltransf_1"/>
    <property type="match status" value="1"/>
</dbReference>
<evidence type="ECO:0000313" key="6">
    <source>
        <dbReference type="EMBL" id="RHK06338.1"/>
    </source>
</evidence>
<feature type="domain" description="N-acetyltransferase" evidence="3">
    <location>
        <begin position="1"/>
        <end position="142"/>
    </location>
</feature>
<evidence type="ECO:0000313" key="8">
    <source>
        <dbReference type="Proteomes" id="UP001253851"/>
    </source>
</evidence>
<reference evidence="6 7" key="1">
    <citation type="submission" date="2018-08" db="EMBL/GenBank/DDBJ databases">
        <title>A genome reference for cultivated species of the human gut microbiota.</title>
        <authorList>
            <person name="Zou Y."/>
            <person name="Xue W."/>
            <person name="Luo G."/>
        </authorList>
    </citation>
    <scope>NUCLEOTIDE SEQUENCE [LARGE SCALE GENOMIC DNA]</scope>
    <source>
        <strain evidence="6 7">AF48-16</strain>
    </source>
</reference>
<evidence type="ECO:0000259" key="3">
    <source>
        <dbReference type="PROSITE" id="PS51186"/>
    </source>
</evidence>
<dbReference type="InterPro" id="IPR000182">
    <property type="entry name" value="GNAT_dom"/>
</dbReference>
<keyword evidence="2 4" id="KW-0012">Acyltransferase</keyword>
<dbReference type="PANTHER" id="PTHR43877">
    <property type="entry name" value="AMINOALKYLPHOSPHONATE N-ACETYLTRANSFERASE-RELATED-RELATED"/>
    <property type="match status" value="1"/>
</dbReference>
<dbReference type="Proteomes" id="UP001268896">
    <property type="component" value="Unassembled WGS sequence"/>
</dbReference>
<reference evidence="4 8" key="2">
    <citation type="submission" date="2023-03" db="EMBL/GenBank/DDBJ databases">
        <authorList>
            <person name="Shen W."/>
            <person name="Cai J."/>
        </authorList>
    </citation>
    <scope>NUCLEOTIDE SEQUENCE</scope>
    <source>
        <strain evidence="5 8">B516</strain>
        <strain evidence="4">K72-2</strain>
    </source>
</reference>
<dbReference type="PANTHER" id="PTHR43877:SF2">
    <property type="entry name" value="AMINOALKYLPHOSPHONATE N-ACETYLTRANSFERASE-RELATED"/>
    <property type="match status" value="1"/>
</dbReference>
<evidence type="ECO:0000313" key="7">
    <source>
        <dbReference type="Proteomes" id="UP000286288"/>
    </source>
</evidence>
<keyword evidence="1 6" id="KW-0808">Transferase</keyword>
<evidence type="ECO:0000313" key="4">
    <source>
        <dbReference type="EMBL" id="MDT2965565.1"/>
    </source>
</evidence>
<dbReference type="EMBL" id="JARQDV010000009">
    <property type="protein sequence ID" value="MDT2965565.1"/>
    <property type="molecule type" value="Genomic_DNA"/>
</dbReference>
<evidence type="ECO:0000256" key="1">
    <source>
        <dbReference type="ARBA" id="ARBA00022679"/>
    </source>
</evidence>
<dbReference type="EMBL" id="JARQDZ010000019">
    <property type="protein sequence ID" value="MDT2984341.1"/>
    <property type="molecule type" value="Genomic_DNA"/>
</dbReference>
<organism evidence="6 7">
    <name type="scientific">Enterococcus casseliflavus</name>
    <name type="common">Enterococcus flavescens</name>
    <dbReference type="NCBI Taxonomy" id="37734"/>
    <lineage>
        <taxon>Bacteria</taxon>
        <taxon>Bacillati</taxon>
        <taxon>Bacillota</taxon>
        <taxon>Bacilli</taxon>
        <taxon>Lactobacillales</taxon>
        <taxon>Enterococcaceae</taxon>
        <taxon>Enterococcus</taxon>
    </lineage>
</organism>
<dbReference type="GO" id="GO:0016747">
    <property type="term" value="F:acyltransferase activity, transferring groups other than amino-acyl groups"/>
    <property type="evidence" value="ECO:0007669"/>
    <property type="project" value="InterPro"/>
</dbReference>
<dbReference type="AlphaFoldDB" id="A0A1L8SAP9"/>
<sequence>MKIRAAALSDHKELTHLSKVLGYPIEEEVLIEGLKRILAEEDHLLLVAEIKGKAVGMIEAQPYSTVYSAGQFFNVLGLVVDDQVQKQGVGGKLLSAIEEEARQRGMQGIRLNSNVKRHAAHRFYENHGYHSSHEQKRFIKEL</sequence>
<dbReference type="InterPro" id="IPR050832">
    <property type="entry name" value="Bact_Acetyltransf"/>
</dbReference>
<name>A0A1L8SAP9_ENTCA</name>
<accession>A0A1L8SAP9</accession>